<dbReference type="RefSeq" id="WP_100264690.1">
    <property type="nucleotide sequence ID" value="NZ_CP018800.1"/>
</dbReference>
<dbReference type="GO" id="GO:0016226">
    <property type="term" value="P:iron-sulfur cluster assembly"/>
    <property type="evidence" value="ECO:0007669"/>
    <property type="project" value="TreeGrafter"/>
</dbReference>
<dbReference type="AlphaFoldDB" id="A0A2K8L5R5"/>
<dbReference type="EMBL" id="CP018800">
    <property type="protein sequence ID" value="ATX81191.1"/>
    <property type="molecule type" value="Genomic_DNA"/>
</dbReference>
<organism evidence="2 3">
    <name type="scientific">Mariprofundus ferrinatatus</name>
    <dbReference type="NCBI Taxonomy" id="1921087"/>
    <lineage>
        <taxon>Bacteria</taxon>
        <taxon>Pseudomonadati</taxon>
        <taxon>Pseudomonadota</taxon>
        <taxon>Candidatius Mariprofundia</taxon>
        <taxon>Mariprofundales</taxon>
        <taxon>Mariprofundaceae</taxon>
        <taxon>Mariprofundus</taxon>
    </lineage>
</organism>
<name>A0A2K8L5R5_9PROT</name>
<dbReference type="Gene3D" id="3.30.300.90">
    <property type="entry name" value="BolA-like"/>
    <property type="match status" value="1"/>
</dbReference>
<dbReference type="PIRSF" id="PIRSF003113">
    <property type="entry name" value="BolA"/>
    <property type="match status" value="1"/>
</dbReference>
<proteinExistence type="inferred from homology"/>
<dbReference type="KEGG" id="mfn:Ga0123462_0316"/>
<protein>
    <submittedName>
        <fullName evidence="2">BolA protein</fullName>
    </submittedName>
</protein>
<gene>
    <name evidence="2" type="ORF">Ga0123462_0316</name>
</gene>
<keyword evidence="3" id="KW-1185">Reference proteome</keyword>
<evidence type="ECO:0000313" key="2">
    <source>
        <dbReference type="EMBL" id="ATX81191.1"/>
    </source>
</evidence>
<accession>A0A2K8L5R5</accession>
<dbReference type="OrthoDB" id="5296536at2"/>
<evidence type="ECO:0000313" key="3">
    <source>
        <dbReference type="Proteomes" id="UP000231637"/>
    </source>
</evidence>
<reference evidence="2 3" key="1">
    <citation type="submission" date="2016-12" db="EMBL/GenBank/DDBJ databases">
        <title>Isolation and genomic insights into novel planktonic Zetaproteobacteria from stratified waters of the Chesapeake Bay.</title>
        <authorList>
            <person name="McAllister S.M."/>
            <person name="Kato S."/>
            <person name="Chan C.S."/>
            <person name="Chiu B.K."/>
            <person name="Field E.K."/>
        </authorList>
    </citation>
    <scope>NUCLEOTIDE SEQUENCE [LARGE SCALE GENOMIC DNA]</scope>
    <source>
        <strain evidence="2 3">CP-8</strain>
    </source>
</reference>
<comment type="similarity">
    <text evidence="1">Belongs to the BolA/IbaG family.</text>
</comment>
<dbReference type="InterPro" id="IPR002634">
    <property type="entry name" value="BolA"/>
</dbReference>
<dbReference type="Pfam" id="PF01722">
    <property type="entry name" value="BolA"/>
    <property type="match status" value="1"/>
</dbReference>
<dbReference type="Proteomes" id="UP000231637">
    <property type="component" value="Chromosome"/>
</dbReference>
<dbReference type="PANTHER" id="PTHR46230:SF7">
    <property type="entry name" value="BOLA-LIKE PROTEIN 1"/>
    <property type="match status" value="1"/>
</dbReference>
<dbReference type="SUPFAM" id="SSF82657">
    <property type="entry name" value="BolA-like"/>
    <property type="match status" value="1"/>
</dbReference>
<dbReference type="InterPro" id="IPR036065">
    <property type="entry name" value="BolA-like_sf"/>
</dbReference>
<sequence>MNPAVEIIRTTLEQRFAPVTLHIVDESWKHATHAGAREHGGGHFLVEIRASVFNGLSRMQRHRMVMDALKPLFPDTIHAASIKAEGTEPG</sequence>
<evidence type="ECO:0000256" key="1">
    <source>
        <dbReference type="RuleBase" id="RU003860"/>
    </source>
</evidence>
<dbReference type="PANTHER" id="PTHR46230">
    <property type="match status" value="1"/>
</dbReference>